<evidence type="ECO:0000313" key="2">
    <source>
        <dbReference type="Proteomes" id="UP000281553"/>
    </source>
</evidence>
<sequence>MDGIERSGKVNKANGPWSLVATAEFKDLSQFEYPIHTSKRSTKSGLTWSRPGVAHRLGPSEENNSEHLRSNVDETYATVVLTCCLVSLLVVRH</sequence>
<name>A0A3P6TQH2_DIBLA</name>
<accession>A0A3P6TQH2</accession>
<dbReference type="Proteomes" id="UP000281553">
    <property type="component" value="Unassembled WGS sequence"/>
</dbReference>
<reference evidence="1 2" key="1">
    <citation type="submission" date="2018-11" db="EMBL/GenBank/DDBJ databases">
        <authorList>
            <consortium name="Pathogen Informatics"/>
        </authorList>
    </citation>
    <scope>NUCLEOTIDE SEQUENCE [LARGE SCALE GENOMIC DNA]</scope>
</reference>
<organism evidence="1 2">
    <name type="scientific">Dibothriocephalus latus</name>
    <name type="common">Fish tapeworm</name>
    <name type="synonym">Diphyllobothrium latum</name>
    <dbReference type="NCBI Taxonomy" id="60516"/>
    <lineage>
        <taxon>Eukaryota</taxon>
        <taxon>Metazoa</taxon>
        <taxon>Spiralia</taxon>
        <taxon>Lophotrochozoa</taxon>
        <taxon>Platyhelminthes</taxon>
        <taxon>Cestoda</taxon>
        <taxon>Eucestoda</taxon>
        <taxon>Diphyllobothriidea</taxon>
        <taxon>Diphyllobothriidae</taxon>
        <taxon>Dibothriocephalus</taxon>
    </lineage>
</organism>
<keyword evidence="2" id="KW-1185">Reference proteome</keyword>
<dbReference type="AlphaFoldDB" id="A0A3P6TQH2"/>
<dbReference type="EMBL" id="UYRU01044171">
    <property type="protein sequence ID" value="VDK85639.1"/>
    <property type="molecule type" value="Genomic_DNA"/>
</dbReference>
<protein>
    <submittedName>
        <fullName evidence="1">Uncharacterized protein</fullName>
    </submittedName>
</protein>
<gene>
    <name evidence="1" type="ORF">DILT_LOCUS3737</name>
</gene>
<evidence type="ECO:0000313" key="1">
    <source>
        <dbReference type="EMBL" id="VDK85639.1"/>
    </source>
</evidence>
<proteinExistence type="predicted"/>